<dbReference type="RefSeq" id="WP_164041761.1">
    <property type="nucleotide sequence ID" value="NZ_JAAGNZ010000002.1"/>
</dbReference>
<comment type="caution">
    <text evidence="2">The sequence shown here is derived from an EMBL/GenBank/DDBJ whole genome shotgun (WGS) entry which is preliminary data.</text>
</comment>
<sequence>MENNAQKAAAEDVQAAKTTTAEKFESFKADAGKHLNDAAVQLDELKEKLVAQAQEFGKDIDVDGIKAKATEHFEAVKVSTSENLATLQAQAETIFAAASAKADELSNVAEDKFDDMKAEASVHLEAAQVKLDELKAEAALQIEEAKEKAKGIWSQLFGK</sequence>
<feature type="coiled-coil region" evidence="1">
    <location>
        <begin position="117"/>
        <end position="148"/>
    </location>
</feature>
<gene>
    <name evidence="2" type="ORF">GK091_20575</name>
</gene>
<name>A0A6M0IP03_9BACT</name>
<evidence type="ECO:0000313" key="3">
    <source>
        <dbReference type="Proteomes" id="UP000477386"/>
    </source>
</evidence>
<accession>A0A6M0IP03</accession>
<feature type="coiled-coil region" evidence="1">
    <location>
        <begin position="28"/>
        <end position="55"/>
    </location>
</feature>
<evidence type="ECO:0008006" key="4">
    <source>
        <dbReference type="Google" id="ProtNLM"/>
    </source>
</evidence>
<dbReference type="EMBL" id="JAAGNZ010000002">
    <property type="protein sequence ID" value="NEU69295.1"/>
    <property type="molecule type" value="Genomic_DNA"/>
</dbReference>
<organism evidence="2 3">
    <name type="scientific">Spirosoma agri</name>
    <dbReference type="NCBI Taxonomy" id="1987381"/>
    <lineage>
        <taxon>Bacteria</taxon>
        <taxon>Pseudomonadati</taxon>
        <taxon>Bacteroidota</taxon>
        <taxon>Cytophagia</taxon>
        <taxon>Cytophagales</taxon>
        <taxon>Cytophagaceae</taxon>
        <taxon>Spirosoma</taxon>
    </lineage>
</organism>
<evidence type="ECO:0000256" key="1">
    <source>
        <dbReference type="SAM" id="Coils"/>
    </source>
</evidence>
<dbReference type="SUPFAM" id="SSF58113">
    <property type="entry name" value="Apolipoprotein A-I"/>
    <property type="match status" value="1"/>
</dbReference>
<reference evidence="2 3" key="1">
    <citation type="submission" date="2020-02" db="EMBL/GenBank/DDBJ databases">
        <title>Draft genome sequence of two Spirosoma agri KCTC 52727 and Spirosoma terrae KCTC 52035.</title>
        <authorList>
            <person name="Rojas J."/>
            <person name="Ambika Manirajan B."/>
            <person name="Ratering S."/>
            <person name="Suarez C."/>
            <person name="Schnell S."/>
        </authorList>
    </citation>
    <scope>NUCLEOTIDE SEQUENCE [LARGE SCALE GENOMIC DNA]</scope>
    <source>
        <strain evidence="2 3">KCTC 52727</strain>
    </source>
</reference>
<keyword evidence="1" id="KW-0175">Coiled coil</keyword>
<keyword evidence="3" id="KW-1185">Reference proteome</keyword>
<protein>
    <recommendedName>
        <fullName evidence="4">YtxH domain-containing protein</fullName>
    </recommendedName>
</protein>
<dbReference type="AlphaFoldDB" id="A0A6M0IP03"/>
<proteinExistence type="predicted"/>
<dbReference type="Proteomes" id="UP000477386">
    <property type="component" value="Unassembled WGS sequence"/>
</dbReference>
<evidence type="ECO:0000313" key="2">
    <source>
        <dbReference type="EMBL" id="NEU69295.1"/>
    </source>
</evidence>
<dbReference type="Gene3D" id="1.20.5.1230">
    <property type="entry name" value="Apolipoprotein A-I"/>
    <property type="match status" value="1"/>
</dbReference>